<reference evidence="1 2" key="1">
    <citation type="journal article" date="2021" name="Appl. Environ. Microbiol.">
        <title>Genetic linkage and physical mapping for an oyster mushroom Pleurotus cornucopiae and QTL analysis for the trait cap color.</title>
        <authorList>
            <person name="Zhang Y."/>
            <person name="Gao W."/>
            <person name="Sonnenberg A."/>
            <person name="Chen Q."/>
            <person name="Zhang J."/>
            <person name="Huang C."/>
        </authorList>
    </citation>
    <scope>NUCLEOTIDE SEQUENCE [LARGE SCALE GENOMIC DNA]</scope>
    <source>
        <strain evidence="1">CCMSSC00406</strain>
    </source>
</reference>
<proteinExistence type="predicted"/>
<protein>
    <submittedName>
        <fullName evidence="1">Uncharacterized protein</fullName>
    </submittedName>
</protein>
<organism evidence="1 2">
    <name type="scientific">Pleurotus cornucopiae</name>
    <name type="common">Cornucopia mushroom</name>
    <dbReference type="NCBI Taxonomy" id="5321"/>
    <lineage>
        <taxon>Eukaryota</taxon>
        <taxon>Fungi</taxon>
        <taxon>Dikarya</taxon>
        <taxon>Basidiomycota</taxon>
        <taxon>Agaricomycotina</taxon>
        <taxon>Agaricomycetes</taxon>
        <taxon>Agaricomycetidae</taxon>
        <taxon>Agaricales</taxon>
        <taxon>Pleurotineae</taxon>
        <taxon>Pleurotaceae</taxon>
        <taxon>Pleurotus</taxon>
    </lineage>
</organism>
<dbReference type="Proteomes" id="UP000824881">
    <property type="component" value="Unassembled WGS sequence"/>
</dbReference>
<comment type="caution">
    <text evidence="1">The sequence shown here is derived from an EMBL/GenBank/DDBJ whole genome shotgun (WGS) entry which is preliminary data.</text>
</comment>
<evidence type="ECO:0000313" key="1">
    <source>
        <dbReference type="EMBL" id="KAG9219269.1"/>
    </source>
</evidence>
<accession>A0ACB7IM70</accession>
<evidence type="ECO:0000313" key="2">
    <source>
        <dbReference type="Proteomes" id="UP000824881"/>
    </source>
</evidence>
<gene>
    <name evidence="1" type="ORF">CCMSSC00406_0001679</name>
</gene>
<name>A0ACB7IM70_PLECO</name>
<keyword evidence="2" id="KW-1185">Reference proteome</keyword>
<dbReference type="EMBL" id="WQMT02000009">
    <property type="protein sequence ID" value="KAG9219269.1"/>
    <property type="molecule type" value="Genomic_DNA"/>
</dbReference>
<sequence length="1162" mass="126943">MSDTVGKVIKCKAAVCWGAGEPLKIEEVEVAPPQAHEVRIHILYTGICHTDEYTRSGKDPEGLFPVILGHEGGGIVESVGEGVTGVAPGDHVIPLYTAECRECKFCKSGKTNLCGKVRATQGKGLMPDNTSRFTVKGQPVHHFMGTSTFSQYTVVADVSVVAVNKAAPLEKVCLLGCGITTAWGAVAKQQGIKGSSVAVFGCGAIGLGVISTSSLVGASRIIAVDTNPNKEAWAKKFGATDFVNPAKLPEGTKIQDYLVEITDGGLDFTFDCTGNVHVMRAALEACHKGWGVSTVIGVAAAGQEISTRPFQLVTGRTWRGTAFGGVKGRTELPGLVEDYLQGKMKIDEYVTHSRPFSEINEGFHDMHVGWGLHPLRSGYEMTERAKWKVEPDFAVHVIYMALCIALMQMQSQSPVPSGFVASSIRAEEMLYPSQICAPEMMSTAAHSTLFYRSRAESTAAAVETKPTNSASQSPVPPQPTQNIGVVSGLPEWKSLLGRVQWGTLRAIVTTPYNYDKMTKVQAEVLGQLPKLIALPDPDDPNPPTRDLLVRSRTGTGKTLAFLVPAVEARLAAINRAAKQALIDAGLNSDEELEGRARRAFVRQHAGALIISPTRELAIHIADEAVKLTRHLPGLEVRLFVGGMSKRHQMREWMRDRRDIVVGTPGRLRDVLQSEPEVARGLANTPLLILDDADSLINPEFREDIESIKKFLPSSPERQTFLFSATVSPAVRQMSKSFLSDNHAIINCVSGSDPSPVHAHIPQYHTVLPTAAHQIPSVLRLLAHDQLTNPGSSKVIIFFPTTKMTVMFANILRNVARQCLPAVRNVRVYELHSGRAQDARTLTSHAFRADTSGASILVTSDVSTRGVEYPGVTRVIQVGMPAGAEQYTHRVGRTGHAGRSDLVLLPWEVSFVTWQLSKVPLKPLTVSELKAEVTELAAKHDANPRAYVHGLDIFRRFFPTRLVPILATVDRTVSDLLAKMDPRDIKQTFVSLLGFYAENARELRVKKSEILEGCKDWAVDAMGFSYPPHINPTMMDRLGFTNRDDSETSSGNNSRDSFTSPRSSLPSYSRTSPSPYSRPARDDRGHTRNSEGGDSSYRSYKLSRSFDASDSQDRSKPRNFDSDSRDYQGRRSPRSYDPDNTGGYRSPRGGQGSRSGWGARNEE</sequence>